<reference evidence="4" key="1">
    <citation type="submission" date="2022-08" db="EMBL/GenBank/DDBJ databases">
        <title>Genome Sequence of the sulphate-reducing bacterium, Pseudodesulfovibrio portus JCM14722.</title>
        <authorList>
            <person name="Kondo R."/>
            <person name="Kataoka T."/>
        </authorList>
    </citation>
    <scope>NUCLEOTIDE SEQUENCE</scope>
    <source>
        <strain evidence="4">JCM 14722</strain>
    </source>
</reference>
<evidence type="ECO:0000256" key="1">
    <source>
        <dbReference type="ARBA" id="ARBA00009353"/>
    </source>
</evidence>
<dbReference type="EMBL" id="AP026708">
    <property type="protein sequence ID" value="BDQ34377.1"/>
    <property type="molecule type" value="Genomic_DNA"/>
</dbReference>
<dbReference type="InterPro" id="IPR013549">
    <property type="entry name" value="DUF1731"/>
</dbReference>
<evidence type="ECO:0000259" key="2">
    <source>
        <dbReference type="Pfam" id="PF01370"/>
    </source>
</evidence>
<dbReference type="InterPro" id="IPR036291">
    <property type="entry name" value="NAD(P)-bd_dom_sf"/>
</dbReference>
<dbReference type="InterPro" id="IPR001509">
    <property type="entry name" value="Epimerase_deHydtase"/>
</dbReference>
<dbReference type="RefSeq" id="WP_264981285.1">
    <property type="nucleotide sequence ID" value="NZ_AP026708.1"/>
</dbReference>
<dbReference type="PANTHER" id="PTHR11092">
    <property type="entry name" value="SUGAR NUCLEOTIDE EPIMERASE RELATED"/>
    <property type="match status" value="1"/>
</dbReference>
<dbReference type="Pfam" id="PF08338">
    <property type="entry name" value="DUF1731"/>
    <property type="match status" value="1"/>
</dbReference>
<evidence type="ECO:0000313" key="5">
    <source>
        <dbReference type="Proteomes" id="UP001061361"/>
    </source>
</evidence>
<dbReference type="PANTHER" id="PTHR11092:SF0">
    <property type="entry name" value="EPIMERASE FAMILY PROTEIN SDR39U1"/>
    <property type="match status" value="1"/>
</dbReference>
<evidence type="ECO:0000259" key="3">
    <source>
        <dbReference type="Pfam" id="PF08338"/>
    </source>
</evidence>
<feature type="domain" description="DUF1731" evidence="3">
    <location>
        <begin position="249"/>
        <end position="296"/>
    </location>
</feature>
<dbReference type="SUPFAM" id="SSF51735">
    <property type="entry name" value="NAD(P)-binding Rossmann-fold domains"/>
    <property type="match status" value="1"/>
</dbReference>
<name>A0ABN6RTE6_9BACT</name>
<dbReference type="Gene3D" id="3.40.50.720">
    <property type="entry name" value="NAD(P)-binding Rossmann-like Domain"/>
    <property type="match status" value="1"/>
</dbReference>
<dbReference type="Proteomes" id="UP001061361">
    <property type="component" value="Chromosome"/>
</dbReference>
<organism evidence="4 5">
    <name type="scientific">Pseudodesulfovibrio portus</name>
    <dbReference type="NCBI Taxonomy" id="231439"/>
    <lineage>
        <taxon>Bacteria</taxon>
        <taxon>Pseudomonadati</taxon>
        <taxon>Thermodesulfobacteriota</taxon>
        <taxon>Desulfovibrionia</taxon>
        <taxon>Desulfovibrionales</taxon>
        <taxon>Desulfovibrionaceae</taxon>
    </lineage>
</organism>
<comment type="similarity">
    <text evidence="1">Belongs to the NAD(P)-dependent epimerase/dehydratase family. SDR39U1 subfamily.</text>
</comment>
<dbReference type="InterPro" id="IPR010099">
    <property type="entry name" value="SDR39U1"/>
</dbReference>
<sequence>MRAIITGGTGFIGRALVAELREHDWEIVILSRNPGRVAETFGQGVIGMPWENGWVDMLGPDTVVVNLAGENIAGRWTGGRKKRILASRVEAGKTLVRAVKSTGKPPRALIQASAVGYYGPCGNTPVDEYAPGGTGFLAEVCRQWEASTGVLESMGVRRCTVRTGMVLGQGGAFKRMLPPFRCFLGGYPGSGFQGVSWIHLADEVGAIRFLMDNESASGPYNLTAPEPVNFRKFAHMLGMVLNRPYKTPVPEFALRLLYGEMAREVLLSGQIALPKRLTKAGYRFKFPGLEDALRDLL</sequence>
<gene>
    <name evidence="4" type="ORF">JCM14722_19190</name>
</gene>
<evidence type="ECO:0000313" key="4">
    <source>
        <dbReference type="EMBL" id="BDQ34377.1"/>
    </source>
</evidence>
<dbReference type="NCBIfam" id="TIGR01777">
    <property type="entry name" value="yfcH"/>
    <property type="match status" value="1"/>
</dbReference>
<protein>
    <recommendedName>
        <fullName evidence="6">TIGR01777 family protein</fullName>
    </recommendedName>
</protein>
<feature type="domain" description="NAD-dependent epimerase/dehydratase" evidence="2">
    <location>
        <begin position="4"/>
        <end position="221"/>
    </location>
</feature>
<proteinExistence type="inferred from homology"/>
<keyword evidence="5" id="KW-1185">Reference proteome</keyword>
<accession>A0ABN6RTE6</accession>
<evidence type="ECO:0008006" key="6">
    <source>
        <dbReference type="Google" id="ProtNLM"/>
    </source>
</evidence>
<dbReference type="Pfam" id="PF01370">
    <property type="entry name" value="Epimerase"/>
    <property type="match status" value="1"/>
</dbReference>